<dbReference type="GO" id="GO:0017004">
    <property type="term" value="P:cytochrome complex assembly"/>
    <property type="evidence" value="ECO:0007669"/>
    <property type="project" value="UniProtKB-KW"/>
</dbReference>
<dbReference type="InterPro" id="IPR003834">
    <property type="entry name" value="Cyt_c_assmbl_TM_dom"/>
</dbReference>
<organism evidence="8">
    <name type="scientific">Thermomicrobium roseum</name>
    <dbReference type="NCBI Taxonomy" id="500"/>
    <lineage>
        <taxon>Bacteria</taxon>
        <taxon>Pseudomonadati</taxon>
        <taxon>Thermomicrobiota</taxon>
        <taxon>Thermomicrobia</taxon>
        <taxon>Thermomicrobiales</taxon>
        <taxon>Thermomicrobiaceae</taxon>
        <taxon>Thermomicrobium</taxon>
    </lineage>
</organism>
<evidence type="ECO:0000256" key="1">
    <source>
        <dbReference type="ARBA" id="ARBA00004141"/>
    </source>
</evidence>
<sequence length="244" mass="25933">MTEFQVWVASWLSAIASWLPFGYAFGAGMLAAVNPCGFAMLPAYLALYLGTSEGGSTRVLPRLARAALVGSSVSLGFSTLFVLAGVIVSLGGTFLFPIMPWVGISIGILLIVLGAALFLGRVTAPALFERLADRIGHRDERSVRSFYLFGLGYGLCSLSCTLPVFMVAAGSALLSGNVLRGTLQLASYSLGMASVIVALTFALAFLRLGLLRGLRRVVPYVQTATAALLVFAGTTIVLYWWSYR</sequence>
<protein>
    <submittedName>
        <fullName evidence="8">Cytochrome c biogenesis protein CcdA</fullName>
    </submittedName>
</protein>
<evidence type="ECO:0000256" key="4">
    <source>
        <dbReference type="ARBA" id="ARBA00022748"/>
    </source>
</evidence>
<keyword evidence="4" id="KW-0201">Cytochrome c-type biogenesis</keyword>
<keyword evidence="5" id="KW-1133">Transmembrane helix</keyword>
<comment type="caution">
    <text evidence="8">The sequence shown here is derived from an EMBL/GenBank/DDBJ whole genome shotgun (WGS) entry which is preliminary data.</text>
</comment>
<accession>A0A7C1JWJ6</accession>
<feature type="domain" description="Cytochrome C biogenesis protein transmembrane" evidence="7">
    <location>
        <begin position="20"/>
        <end position="201"/>
    </location>
</feature>
<dbReference type="InterPro" id="IPR051790">
    <property type="entry name" value="Cytochrome_c-biogenesis_DsbD"/>
</dbReference>
<comment type="similarity">
    <text evidence="2">Belongs to the DsbD family.</text>
</comment>
<gene>
    <name evidence="8" type="ORF">ENP47_07820</name>
</gene>
<evidence type="ECO:0000256" key="2">
    <source>
        <dbReference type="ARBA" id="ARBA00006143"/>
    </source>
</evidence>
<comment type="subcellular location">
    <subcellularLocation>
        <location evidence="1">Membrane</location>
        <topology evidence="1">Multi-pass membrane protein</topology>
    </subcellularLocation>
</comment>
<evidence type="ECO:0000259" key="7">
    <source>
        <dbReference type="Pfam" id="PF02683"/>
    </source>
</evidence>
<dbReference type="EMBL" id="DSJL01000011">
    <property type="protein sequence ID" value="HEF65487.1"/>
    <property type="molecule type" value="Genomic_DNA"/>
</dbReference>
<dbReference type="Pfam" id="PF02683">
    <property type="entry name" value="DsbD_TM"/>
    <property type="match status" value="1"/>
</dbReference>
<dbReference type="PANTHER" id="PTHR31272:SF4">
    <property type="entry name" value="CYTOCHROME C-TYPE BIOGENESIS PROTEIN HI_1454-RELATED"/>
    <property type="match status" value="1"/>
</dbReference>
<proteinExistence type="inferred from homology"/>
<evidence type="ECO:0000256" key="3">
    <source>
        <dbReference type="ARBA" id="ARBA00022692"/>
    </source>
</evidence>
<dbReference type="PANTHER" id="PTHR31272">
    <property type="entry name" value="CYTOCHROME C-TYPE BIOGENESIS PROTEIN HI_1454-RELATED"/>
    <property type="match status" value="1"/>
</dbReference>
<evidence type="ECO:0000256" key="6">
    <source>
        <dbReference type="ARBA" id="ARBA00023136"/>
    </source>
</evidence>
<name>A0A7C1JWJ6_THERO</name>
<dbReference type="AlphaFoldDB" id="A0A7C1JWJ6"/>
<evidence type="ECO:0000313" key="8">
    <source>
        <dbReference type="EMBL" id="HEF65487.1"/>
    </source>
</evidence>
<dbReference type="GO" id="GO:0016020">
    <property type="term" value="C:membrane"/>
    <property type="evidence" value="ECO:0007669"/>
    <property type="project" value="UniProtKB-SubCell"/>
</dbReference>
<keyword evidence="6" id="KW-0472">Membrane</keyword>
<reference evidence="8" key="1">
    <citation type="journal article" date="2020" name="mSystems">
        <title>Genome- and Community-Level Interaction Insights into Carbon Utilization and Element Cycling Functions of Hydrothermarchaeota in Hydrothermal Sediment.</title>
        <authorList>
            <person name="Zhou Z."/>
            <person name="Liu Y."/>
            <person name="Xu W."/>
            <person name="Pan J."/>
            <person name="Luo Z.H."/>
            <person name="Li M."/>
        </authorList>
    </citation>
    <scope>NUCLEOTIDE SEQUENCE [LARGE SCALE GENOMIC DNA]</scope>
    <source>
        <strain evidence="8">SpSt-222</strain>
    </source>
</reference>
<evidence type="ECO:0000256" key="5">
    <source>
        <dbReference type="ARBA" id="ARBA00022989"/>
    </source>
</evidence>
<keyword evidence="3" id="KW-0812">Transmembrane</keyword>